<organism evidence="1 2">
    <name type="scientific">Marinactinospora thermotolerans DSM 45154</name>
    <dbReference type="NCBI Taxonomy" id="1122192"/>
    <lineage>
        <taxon>Bacteria</taxon>
        <taxon>Bacillati</taxon>
        <taxon>Actinomycetota</taxon>
        <taxon>Actinomycetes</taxon>
        <taxon>Streptosporangiales</taxon>
        <taxon>Nocardiopsidaceae</taxon>
        <taxon>Marinactinospora</taxon>
    </lineage>
</organism>
<keyword evidence="2" id="KW-1185">Reference proteome</keyword>
<dbReference type="EMBL" id="FUWS01000004">
    <property type="protein sequence ID" value="SJZ93971.1"/>
    <property type="molecule type" value="Genomic_DNA"/>
</dbReference>
<dbReference type="RefSeq" id="WP_078761276.1">
    <property type="nucleotide sequence ID" value="NZ_FUWS01000004.1"/>
</dbReference>
<dbReference type="Proteomes" id="UP000190637">
    <property type="component" value="Unassembled WGS sequence"/>
</dbReference>
<dbReference type="AlphaFoldDB" id="A0A1T4PRQ3"/>
<accession>A0A1T4PRQ3</accession>
<name>A0A1T4PRQ3_9ACTN</name>
<evidence type="ECO:0000313" key="2">
    <source>
        <dbReference type="Proteomes" id="UP000190637"/>
    </source>
</evidence>
<dbReference type="OrthoDB" id="3504495at2"/>
<gene>
    <name evidence="1" type="ORF">SAMN02745673_01955</name>
</gene>
<proteinExistence type="predicted"/>
<evidence type="ECO:0000313" key="1">
    <source>
        <dbReference type="EMBL" id="SJZ93971.1"/>
    </source>
</evidence>
<reference evidence="1 2" key="1">
    <citation type="submission" date="2017-02" db="EMBL/GenBank/DDBJ databases">
        <authorList>
            <person name="Peterson S.W."/>
        </authorList>
    </citation>
    <scope>NUCLEOTIDE SEQUENCE [LARGE SCALE GENOMIC DNA]</scope>
    <source>
        <strain evidence="1 2">DSM 45154</strain>
    </source>
</reference>
<protein>
    <submittedName>
        <fullName evidence="1">Uncharacterized protein</fullName>
    </submittedName>
</protein>
<sequence>MDSHAVLTRLAEVPRVSITDLTGDDSPEEADMKYAAAREIERAMMRYTSLETIIEDAGEGLAVDISRLRAEVDRAYAAYQATRYNEAGRHLPRLIQAVEAAARGRGSDRP</sequence>